<accession>A0A498J971</accession>
<dbReference type="EMBL" id="RDQH01000335">
    <property type="protein sequence ID" value="RXH90402.1"/>
    <property type="molecule type" value="Genomic_DNA"/>
</dbReference>
<keyword evidence="4" id="KW-1185">Reference proteome</keyword>
<proteinExistence type="predicted"/>
<dbReference type="AlphaFoldDB" id="A0A498J971"/>
<reference evidence="3 4" key="1">
    <citation type="submission" date="2018-10" db="EMBL/GenBank/DDBJ databases">
        <title>A high-quality apple genome assembly.</title>
        <authorList>
            <person name="Hu J."/>
        </authorList>
    </citation>
    <scope>NUCLEOTIDE SEQUENCE [LARGE SCALE GENOMIC DNA]</scope>
    <source>
        <strain evidence="4">cv. HFTH1</strain>
        <tissue evidence="3">Young leaf</tissue>
    </source>
</reference>
<evidence type="ECO:0000256" key="1">
    <source>
        <dbReference type="SAM" id="MobiDB-lite"/>
    </source>
</evidence>
<feature type="signal peptide" evidence="2">
    <location>
        <begin position="1"/>
        <end position="16"/>
    </location>
</feature>
<keyword evidence="2" id="KW-0732">Signal</keyword>
<name>A0A498J971_MALDO</name>
<evidence type="ECO:0000256" key="2">
    <source>
        <dbReference type="SAM" id="SignalP"/>
    </source>
</evidence>
<feature type="chain" id="PRO_5019729927" description="Secreted protein" evidence="2">
    <location>
        <begin position="17"/>
        <end position="205"/>
    </location>
</feature>
<protein>
    <recommendedName>
        <fullName evidence="5">Secreted protein</fullName>
    </recommendedName>
</protein>
<sequence>MFHSLPFSLVPCLSRASSLSCSVSLVPCLFSSSVTLTHGGATLFPYPSFLYSGVWTLSPSFPTLPLFRFVFFLHSDLQVACVETLMYGLMCCRQCFRSNAKEIGFIKISIQTSTSAGLEQTLPWIFYYKIELRRAYNCEIMLTKVKIPLPDLMEKKKKKNRKKIETEPKKTEKNLGRTEPNRNFGLVSVLAKNRTETNRTQPYYI</sequence>
<organism evidence="3 4">
    <name type="scientific">Malus domestica</name>
    <name type="common">Apple</name>
    <name type="synonym">Pyrus malus</name>
    <dbReference type="NCBI Taxonomy" id="3750"/>
    <lineage>
        <taxon>Eukaryota</taxon>
        <taxon>Viridiplantae</taxon>
        <taxon>Streptophyta</taxon>
        <taxon>Embryophyta</taxon>
        <taxon>Tracheophyta</taxon>
        <taxon>Spermatophyta</taxon>
        <taxon>Magnoliopsida</taxon>
        <taxon>eudicotyledons</taxon>
        <taxon>Gunneridae</taxon>
        <taxon>Pentapetalae</taxon>
        <taxon>rosids</taxon>
        <taxon>fabids</taxon>
        <taxon>Rosales</taxon>
        <taxon>Rosaceae</taxon>
        <taxon>Amygdaloideae</taxon>
        <taxon>Maleae</taxon>
        <taxon>Malus</taxon>
    </lineage>
</organism>
<dbReference type="InterPro" id="IPR043140">
    <property type="entry name" value="Ribosomal_uS14_sf"/>
</dbReference>
<feature type="compositionally biased region" description="Basic and acidic residues" evidence="1">
    <location>
        <begin position="163"/>
        <end position="180"/>
    </location>
</feature>
<gene>
    <name evidence="3" type="ORF">DVH24_035166</name>
</gene>
<dbReference type="Proteomes" id="UP000290289">
    <property type="component" value="Chromosome 9"/>
</dbReference>
<dbReference type="Gene3D" id="4.10.830.10">
    <property type="entry name" value="30s Ribosomal Protein S14, Chain N"/>
    <property type="match status" value="1"/>
</dbReference>
<evidence type="ECO:0008006" key="5">
    <source>
        <dbReference type="Google" id="ProtNLM"/>
    </source>
</evidence>
<evidence type="ECO:0000313" key="3">
    <source>
        <dbReference type="EMBL" id="RXH90402.1"/>
    </source>
</evidence>
<comment type="caution">
    <text evidence="3">The sequence shown here is derived from an EMBL/GenBank/DDBJ whole genome shotgun (WGS) entry which is preliminary data.</text>
</comment>
<evidence type="ECO:0000313" key="4">
    <source>
        <dbReference type="Proteomes" id="UP000290289"/>
    </source>
</evidence>
<feature type="region of interest" description="Disordered" evidence="1">
    <location>
        <begin position="158"/>
        <end position="180"/>
    </location>
</feature>